<dbReference type="InterPro" id="IPR012867">
    <property type="entry name" value="DUF1648"/>
</dbReference>
<evidence type="ECO:0000259" key="2">
    <source>
        <dbReference type="Pfam" id="PF07853"/>
    </source>
</evidence>
<evidence type="ECO:0000313" key="3">
    <source>
        <dbReference type="EMBL" id="QHB52972.1"/>
    </source>
</evidence>
<dbReference type="AlphaFoldDB" id="A0A6P1EB08"/>
<reference evidence="3 4" key="1">
    <citation type="submission" date="2019-12" db="EMBL/GenBank/DDBJ databases">
        <title>Lactobacillus hilgardii FLUB.</title>
        <authorList>
            <person name="Gustaw K."/>
        </authorList>
    </citation>
    <scope>NUCLEOTIDE SEQUENCE [LARGE SCALE GENOMIC DNA]</scope>
    <source>
        <strain evidence="3 4">FLUB</strain>
    </source>
</reference>
<dbReference type="GeneID" id="69059219"/>
<feature type="transmembrane region" description="Helical" evidence="1">
    <location>
        <begin position="20"/>
        <end position="39"/>
    </location>
</feature>
<dbReference type="RefSeq" id="WP_003553289.1">
    <property type="nucleotide sequence ID" value="NZ_CABKOL010000104.1"/>
</dbReference>
<evidence type="ECO:0000313" key="4">
    <source>
        <dbReference type="Proteomes" id="UP000465035"/>
    </source>
</evidence>
<evidence type="ECO:0000256" key="1">
    <source>
        <dbReference type="SAM" id="Phobius"/>
    </source>
</evidence>
<feature type="transmembrane region" description="Helical" evidence="1">
    <location>
        <begin position="59"/>
        <end position="77"/>
    </location>
</feature>
<organism evidence="3 4">
    <name type="scientific">Lentilactobacillus hilgardii</name>
    <name type="common">Lactobacillus hilgardii</name>
    <dbReference type="NCBI Taxonomy" id="1588"/>
    <lineage>
        <taxon>Bacteria</taxon>
        <taxon>Bacillati</taxon>
        <taxon>Bacillota</taxon>
        <taxon>Bacilli</taxon>
        <taxon>Lactobacillales</taxon>
        <taxon>Lactobacillaceae</taxon>
        <taxon>Lentilactobacillus</taxon>
    </lineage>
</organism>
<sequence>MSQLRYSIIITKVLNKLVTFNWGITLLSFITAIILYPQLPGQVPDHINVVGAADGYGNKLTIFIMPIGLLVIGFLSSSKLIDSRYADLTIQNTFLKTLMLAILILLWYGTGLFFFTYAQLLR</sequence>
<dbReference type="Proteomes" id="UP000465035">
    <property type="component" value="Chromosome"/>
</dbReference>
<dbReference type="SMR" id="A0A6P1EB08"/>
<accession>A0A6P1EB08</accession>
<gene>
    <name evidence="3" type="ORF">GQR93_12625</name>
</gene>
<name>A0A6P1EB08_LENHI</name>
<keyword evidence="1" id="KW-0812">Transmembrane</keyword>
<keyword evidence="1" id="KW-0472">Membrane</keyword>
<dbReference type="Pfam" id="PF07853">
    <property type="entry name" value="DUF1648"/>
    <property type="match status" value="1"/>
</dbReference>
<protein>
    <submittedName>
        <fullName evidence="3">DUF1648 domain-containing protein</fullName>
    </submittedName>
</protein>
<dbReference type="EMBL" id="CP047121">
    <property type="protein sequence ID" value="QHB52972.1"/>
    <property type="molecule type" value="Genomic_DNA"/>
</dbReference>
<feature type="domain" description="DUF1648" evidence="2">
    <location>
        <begin position="24"/>
        <end position="67"/>
    </location>
</feature>
<proteinExistence type="predicted"/>
<keyword evidence="1" id="KW-1133">Transmembrane helix</keyword>
<feature type="transmembrane region" description="Helical" evidence="1">
    <location>
        <begin position="98"/>
        <end position="120"/>
    </location>
</feature>